<dbReference type="SMART" id="SM00464">
    <property type="entry name" value="LON"/>
    <property type="match status" value="1"/>
</dbReference>
<keyword evidence="2" id="KW-0378">Hydrolase</keyword>
<reference evidence="2 3" key="1">
    <citation type="submission" date="2019-08" db="EMBL/GenBank/DDBJ databases">
        <title>Deep-cultivation of Planctomycetes and their phenomic and genomic characterization uncovers novel biology.</title>
        <authorList>
            <person name="Wiegand S."/>
            <person name="Jogler M."/>
            <person name="Boedeker C."/>
            <person name="Pinto D."/>
            <person name="Vollmers J."/>
            <person name="Rivas-Marin E."/>
            <person name="Kohn T."/>
            <person name="Peeters S.H."/>
            <person name="Heuer A."/>
            <person name="Rast P."/>
            <person name="Oberbeckmann S."/>
            <person name="Bunk B."/>
            <person name="Jeske O."/>
            <person name="Meyerdierks A."/>
            <person name="Storesund J.E."/>
            <person name="Kallscheuer N."/>
            <person name="Luecker S."/>
            <person name="Lage O.M."/>
            <person name="Pohl T."/>
            <person name="Merkel B.J."/>
            <person name="Hornburger P."/>
            <person name="Mueller R.-W."/>
            <person name="Bruemmer F."/>
            <person name="Labrenz M."/>
            <person name="Spormann A.M."/>
            <person name="Op den Camp H."/>
            <person name="Overmann J."/>
            <person name="Amann R."/>
            <person name="Jetten M.S.M."/>
            <person name="Mascher T."/>
            <person name="Medema M.H."/>
            <person name="Devos D.P."/>
            <person name="Kaster A.-K."/>
            <person name="Ovreas L."/>
            <person name="Rohde M."/>
            <person name="Galperin M.Y."/>
            <person name="Jogler C."/>
        </authorList>
    </citation>
    <scope>NUCLEOTIDE SEQUENCE [LARGE SCALE GENOMIC DNA]</scope>
    <source>
        <strain evidence="2 3">FC18</strain>
    </source>
</reference>
<feature type="domain" description="Lon N-terminal" evidence="1">
    <location>
        <begin position="16"/>
        <end position="212"/>
    </location>
</feature>
<dbReference type="EC" id="3.4.21.53" evidence="2"/>
<dbReference type="InterPro" id="IPR003111">
    <property type="entry name" value="Lon_prtase_N"/>
</dbReference>
<dbReference type="KEGG" id="mff:MFFC18_34510"/>
<protein>
    <submittedName>
        <fullName evidence="2">Lon protease 1</fullName>
        <ecNumber evidence="2">3.4.21.53</ecNumber>
    </submittedName>
</protein>
<dbReference type="GO" id="GO:0006508">
    <property type="term" value="P:proteolysis"/>
    <property type="evidence" value="ECO:0007669"/>
    <property type="project" value="UniProtKB-KW"/>
</dbReference>
<dbReference type="SUPFAM" id="SSF88697">
    <property type="entry name" value="PUA domain-like"/>
    <property type="match status" value="1"/>
</dbReference>
<keyword evidence="3" id="KW-1185">Reference proteome</keyword>
<evidence type="ECO:0000259" key="1">
    <source>
        <dbReference type="PROSITE" id="PS51787"/>
    </source>
</evidence>
<proteinExistence type="predicted"/>
<gene>
    <name evidence="2" type="primary">lon1</name>
    <name evidence="2" type="ORF">MFFC18_34510</name>
</gene>
<dbReference type="GO" id="GO:0004252">
    <property type="term" value="F:serine-type endopeptidase activity"/>
    <property type="evidence" value="ECO:0007669"/>
    <property type="project" value="UniProtKB-EC"/>
</dbReference>
<organism evidence="2 3">
    <name type="scientific">Mariniblastus fucicola</name>
    <dbReference type="NCBI Taxonomy" id="980251"/>
    <lineage>
        <taxon>Bacteria</taxon>
        <taxon>Pseudomonadati</taxon>
        <taxon>Planctomycetota</taxon>
        <taxon>Planctomycetia</taxon>
        <taxon>Pirellulales</taxon>
        <taxon>Pirellulaceae</taxon>
        <taxon>Mariniblastus</taxon>
    </lineage>
</organism>
<dbReference type="InterPro" id="IPR046336">
    <property type="entry name" value="Lon_prtase_N_sf"/>
</dbReference>
<accession>A0A5B9PEG9</accession>
<dbReference type="Proteomes" id="UP000322214">
    <property type="component" value="Chromosome"/>
</dbReference>
<dbReference type="AlphaFoldDB" id="A0A5B9PEG9"/>
<dbReference type="PANTHER" id="PTHR46732:SF8">
    <property type="entry name" value="ATP-DEPENDENT PROTEASE LA (LON) DOMAIN PROTEIN"/>
    <property type="match status" value="1"/>
</dbReference>
<sequence>MSNSDFQIPDSFDGSVRLFPLPNLVLFPGVVQALNLFEPRYRQLMADVLSDDNLITMALVKPDPENLTMPVPEICNTVCVGKVMTHAKLENGTYNLLLAGVSRAVIVDELASDTLYRQARVKLIPEKSLLNADDKSLRTKLIQLFKNSRGVESEFDEEALDKLVSDKIEVGQLADLVAYASGISPMEQQLILETSDVRDRVETLISMLERLNEKVTMNDGGDSREFPPGFSLN</sequence>
<dbReference type="STRING" id="980251.GCA_001642875_04501"/>
<dbReference type="Pfam" id="PF02190">
    <property type="entry name" value="LON_substr_bdg"/>
    <property type="match status" value="1"/>
</dbReference>
<dbReference type="PANTHER" id="PTHR46732">
    <property type="entry name" value="ATP-DEPENDENT PROTEASE LA (LON) DOMAIN PROTEIN"/>
    <property type="match status" value="1"/>
</dbReference>
<dbReference type="PROSITE" id="PS51787">
    <property type="entry name" value="LON_N"/>
    <property type="match status" value="1"/>
</dbReference>
<name>A0A5B9PEG9_9BACT</name>
<dbReference type="EMBL" id="CP042912">
    <property type="protein sequence ID" value="QEG23550.1"/>
    <property type="molecule type" value="Genomic_DNA"/>
</dbReference>
<dbReference type="InterPro" id="IPR015947">
    <property type="entry name" value="PUA-like_sf"/>
</dbReference>
<evidence type="ECO:0000313" key="2">
    <source>
        <dbReference type="EMBL" id="QEG23550.1"/>
    </source>
</evidence>
<keyword evidence="2" id="KW-0645">Protease</keyword>
<evidence type="ECO:0000313" key="3">
    <source>
        <dbReference type="Proteomes" id="UP000322214"/>
    </source>
</evidence>
<dbReference type="Gene3D" id="2.30.130.40">
    <property type="entry name" value="LON domain-like"/>
    <property type="match status" value="1"/>
</dbReference>
<dbReference type="OrthoDB" id="9806457at2"/>
<dbReference type="RefSeq" id="WP_075086313.1">
    <property type="nucleotide sequence ID" value="NZ_CP042912.1"/>
</dbReference>
<dbReference type="Gene3D" id="1.20.58.1480">
    <property type="match status" value="1"/>
</dbReference>